<dbReference type="Gene3D" id="3.30.460.10">
    <property type="entry name" value="Beta Polymerase, domain 2"/>
    <property type="match status" value="1"/>
</dbReference>
<dbReference type="AlphaFoldDB" id="A0A9J5VZK3"/>
<keyword evidence="7" id="KW-1185">Reference proteome</keyword>
<comment type="caution">
    <text evidence="6">The sequence shown here is derived from an EMBL/GenBank/DDBJ whole genome shotgun (WGS) entry which is preliminary data.</text>
</comment>
<evidence type="ECO:0000313" key="7">
    <source>
        <dbReference type="Proteomes" id="UP000824120"/>
    </source>
</evidence>
<dbReference type="GO" id="GO:0001680">
    <property type="term" value="P:tRNA 3'-terminal CCA addition"/>
    <property type="evidence" value="ECO:0007669"/>
    <property type="project" value="TreeGrafter"/>
</dbReference>
<organism evidence="6 7">
    <name type="scientific">Solanum commersonii</name>
    <name type="common">Commerson's wild potato</name>
    <name type="synonym">Commerson's nightshade</name>
    <dbReference type="NCBI Taxonomy" id="4109"/>
    <lineage>
        <taxon>Eukaryota</taxon>
        <taxon>Viridiplantae</taxon>
        <taxon>Streptophyta</taxon>
        <taxon>Embryophyta</taxon>
        <taxon>Tracheophyta</taxon>
        <taxon>Spermatophyta</taxon>
        <taxon>Magnoliopsida</taxon>
        <taxon>eudicotyledons</taxon>
        <taxon>Gunneridae</taxon>
        <taxon>Pentapetalae</taxon>
        <taxon>asterids</taxon>
        <taxon>lamiids</taxon>
        <taxon>Solanales</taxon>
        <taxon>Solanaceae</taxon>
        <taxon>Solanoideae</taxon>
        <taxon>Solaneae</taxon>
        <taxon>Solanum</taxon>
    </lineage>
</organism>
<evidence type="ECO:0000313" key="6">
    <source>
        <dbReference type="EMBL" id="KAG5568629.1"/>
    </source>
</evidence>
<evidence type="ECO:0000256" key="3">
    <source>
        <dbReference type="ARBA" id="ARBA00022884"/>
    </source>
</evidence>
<dbReference type="OrthoDB" id="445712at2759"/>
<accession>A0A9J5VZK3</accession>
<dbReference type="EMBL" id="JACXVP010000077">
    <property type="protein sequence ID" value="KAG5568629.1"/>
    <property type="molecule type" value="Genomic_DNA"/>
</dbReference>
<evidence type="ECO:0000256" key="2">
    <source>
        <dbReference type="ARBA" id="ARBA00022679"/>
    </source>
</evidence>
<evidence type="ECO:0000259" key="5">
    <source>
        <dbReference type="Pfam" id="PF01743"/>
    </source>
</evidence>
<name>A0A9J5VZK3_SOLCO</name>
<dbReference type="GO" id="GO:0052927">
    <property type="term" value="F:CC tRNA cytidylyltransferase activity"/>
    <property type="evidence" value="ECO:0007669"/>
    <property type="project" value="TreeGrafter"/>
</dbReference>
<dbReference type="GO" id="GO:0052929">
    <property type="term" value="F:ATP:3'-cytidine-cytidine-tRNA adenylyltransferase activity"/>
    <property type="evidence" value="ECO:0007669"/>
    <property type="project" value="TreeGrafter"/>
</dbReference>
<reference evidence="6" key="1">
    <citation type="submission" date="2020-09" db="EMBL/GenBank/DDBJ databases">
        <title>De no assembly of potato wild relative species, Solanum commersonii.</title>
        <authorList>
            <person name="Cho K."/>
        </authorList>
    </citation>
    <scope>NUCLEOTIDE SEQUENCE</scope>
    <source>
        <strain evidence="6">LZ3.2</strain>
        <tissue evidence="6">Leaf</tissue>
    </source>
</reference>
<dbReference type="PANTHER" id="PTHR13734">
    <property type="entry name" value="TRNA-NUCLEOTIDYLTRANSFERASE"/>
    <property type="match status" value="1"/>
</dbReference>
<dbReference type="Proteomes" id="UP000824120">
    <property type="component" value="Unassembled WGS sequence"/>
</dbReference>
<evidence type="ECO:0000256" key="4">
    <source>
        <dbReference type="RuleBase" id="RU003953"/>
    </source>
</evidence>
<dbReference type="InterPro" id="IPR002646">
    <property type="entry name" value="PolA_pol_head_dom"/>
</dbReference>
<dbReference type="Pfam" id="PF01743">
    <property type="entry name" value="PolyA_pol"/>
    <property type="match status" value="1"/>
</dbReference>
<dbReference type="InterPro" id="IPR043519">
    <property type="entry name" value="NT_sf"/>
</dbReference>
<evidence type="ECO:0000256" key="1">
    <source>
        <dbReference type="ARBA" id="ARBA00007265"/>
    </source>
</evidence>
<feature type="domain" description="Poly A polymerase head" evidence="5">
    <location>
        <begin position="27"/>
        <end position="105"/>
    </location>
</feature>
<dbReference type="GO" id="GO:0003723">
    <property type="term" value="F:RNA binding"/>
    <property type="evidence" value="ECO:0007669"/>
    <property type="project" value="UniProtKB-KW"/>
</dbReference>
<protein>
    <recommendedName>
        <fullName evidence="5">Poly A polymerase head domain-containing protein</fullName>
    </recommendedName>
</protein>
<gene>
    <name evidence="6" type="ORF">H5410_064359</name>
</gene>
<sequence>MVFGIYCTMPTSSYKGSIWLGSSKPDQSNHLETARMRLFDVWIDFVNLRAEDYSENSRIPTMICKCELDEDHRDLTINSLFCNINTKSVKDLRERGIADLKSGKIVTPLPPKQTFLDDPLRVLELFILTKEQFSRYRGMLEVGSVMSLLGWGLLHRAPPSKQKRPLATHMRGLKRGFDNAVIIIMILDDWQPVKFQAWIYNPLSYRTGSNPARRRGCIFYVCTCLSQSKVLYSRRLFPPGQIGASLGMGMTQPHASFDESTIVASDNWFVSHTLSFLMSAGSSFQFEGQNVVRPSNEIEGFPPVLYPVTKVFCLKPPILKFEFFIIHENNRLLTDSSSVSALYYQVKSPSFHLAEQLRPLDLQVPLFILTPFLKLAFEGFEFTN</sequence>
<keyword evidence="2 4" id="KW-0808">Transferase</keyword>
<keyword evidence="3 4" id="KW-0694">RNA-binding</keyword>
<dbReference type="PANTHER" id="PTHR13734:SF5">
    <property type="entry name" value="CCA TRNA NUCLEOTIDYLTRANSFERASE, MITOCHONDRIAL"/>
    <property type="match status" value="1"/>
</dbReference>
<dbReference type="SUPFAM" id="SSF81301">
    <property type="entry name" value="Nucleotidyltransferase"/>
    <property type="match status" value="1"/>
</dbReference>
<proteinExistence type="inferred from homology"/>
<comment type="similarity">
    <text evidence="1 4">Belongs to the tRNA nucleotidyltransferase/poly(A) polymerase family.</text>
</comment>